<keyword evidence="4 8" id="KW-0732">Signal</keyword>
<dbReference type="PROSITE" id="PS50198">
    <property type="entry name" value="PPIC_PPIASE_2"/>
    <property type="match status" value="1"/>
</dbReference>
<keyword evidence="6 7" id="KW-0413">Isomerase</keyword>
<dbReference type="InterPro" id="IPR000297">
    <property type="entry name" value="PPIase_PpiC"/>
</dbReference>
<feature type="signal peptide" evidence="8">
    <location>
        <begin position="1"/>
        <end position="21"/>
    </location>
</feature>
<dbReference type="Pfam" id="PF13145">
    <property type="entry name" value="Rotamase_2"/>
    <property type="match status" value="1"/>
</dbReference>
<dbReference type="SUPFAM" id="SSF109998">
    <property type="entry name" value="Triger factor/SurA peptide-binding domain-like"/>
    <property type="match status" value="1"/>
</dbReference>
<dbReference type="InterPro" id="IPR027304">
    <property type="entry name" value="Trigger_fact/SurA_dom_sf"/>
</dbReference>
<evidence type="ECO:0000259" key="9">
    <source>
        <dbReference type="PROSITE" id="PS50198"/>
    </source>
</evidence>
<evidence type="ECO:0000256" key="5">
    <source>
        <dbReference type="ARBA" id="ARBA00023110"/>
    </source>
</evidence>
<feature type="domain" description="PpiC" evidence="9">
    <location>
        <begin position="154"/>
        <end position="249"/>
    </location>
</feature>
<protein>
    <recommendedName>
        <fullName evidence="3">peptidylprolyl isomerase</fullName>
        <ecNumber evidence="3">5.2.1.8</ecNumber>
    </recommendedName>
</protein>
<dbReference type="Proteomes" id="UP000248598">
    <property type="component" value="Chromosome 1"/>
</dbReference>
<proteinExistence type="inferred from homology"/>
<evidence type="ECO:0000313" key="10">
    <source>
        <dbReference type="EMBL" id="SQH24766.1"/>
    </source>
</evidence>
<comment type="similarity">
    <text evidence="2">Belongs to the PpiC/parvulin rotamase family.</text>
</comment>
<dbReference type="RefSeq" id="WP_003785496.1">
    <property type="nucleotide sequence ID" value="NZ_CP091518.1"/>
</dbReference>
<dbReference type="InterPro" id="IPR050245">
    <property type="entry name" value="PrsA_foldase"/>
</dbReference>
<dbReference type="GeneID" id="93262258"/>
<dbReference type="GO" id="GO:0003755">
    <property type="term" value="F:peptidyl-prolyl cis-trans isomerase activity"/>
    <property type="evidence" value="ECO:0007669"/>
    <property type="project" value="UniProtKB-KW"/>
</dbReference>
<keyword evidence="5 7" id="KW-0697">Rotamase</keyword>
<evidence type="ECO:0000256" key="4">
    <source>
        <dbReference type="ARBA" id="ARBA00022729"/>
    </source>
</evidence>
<sequence length="293" mass="32737">MNKTRLFAAISAALLTGSVLAQTVVTVNGTKIDSSELDARAKFVQQQSQGKVQDTPELRQYIANEVVLETVVTQEAKRLQLDKSSEYKTVEADALKQAREKGLDKQPDFKGNWARFQNQLLMDVYAQDVAKKNPVSDADVQKRYDDIKSRYHNTDEVQLGEIVTDKEDQAKAAIRELGAKKSFADVAKKYSIDPAVKAGQPALNEYTSLVDLKDGRPKIFEAVQNLKKGEYTRNAVKGEGIFVVFYANDKRKITVPAFDQIRDNVRDELQQERVQAAVGKLMQQAKIVPADGK</sequence>
<organism evidence="10 11">
    <name type="scientific">Kingella kingae</name>
    <dbReference type="NCBI Taxonomy" id="504"/>
    <lineage>
        <taxon>Bacteria</taxon>
        <taxon>Pseudomonadati</taxon>
        <taxon>Pseudomonadota</taxon>
        <taxon>Betaproteobacteria</taxon>
        <taxon>Neisseriales</taxon>
        <taxon>Neisseriaceae</taxon>
        <taxon>Kingella</taxon>
    </lineage>
</organism>
<evidence type="ECO:0000256" key="1">
    <source>
        <dbReference type="ARBA" id="ARBA00000971"/>
    </source>
</evidence>
<evidence type="ECO:0000313" key="11">
    <source>
        <dbReference type="Proteomes" id="UP000248598"/>
    </source>
</evidence>
<evidence type="ECO:0000256" key="3">
    <source>
        <dbReference type="ARBA" id="ARBA00013194"/>
    </source>
</evidence>
<gene>
    <name evidence="10" type="primary">cbf2</name>
    <name evidence="10" type="ORF">NCTC10529_00958</name>
</gene>
<name>A0AAX2J2Y4_KINKI</name>
<reference evidence="10 11" key="1">
    <citation type="submission" date="2018-06" db="EMBL/GenBank/DDBJ databases">
        <authorList>
            <consortium name="Pathogen Informatics"/>
            <person name="Doyle S."/>
        </authorList>
    </citation>
    <scope>NUCLEOTIDE SEQUENCE [LARGE SCALE GENOMIC DNA]</scope>
    <source>
        <strain evidence="10 11">NCTC10529</strain>
    </source>
</reference>
<dbReference type="Gene3D" id="1.10.8.1040">
    <property type="match status" value="1"/>
</dbReference>
<accession>A0AAX2J2Y4</accession>
<dbReference type="InterPro" id="IPR046357">
    <property type="entry name" value="PPIase_dom_sf"/>
</dbReference>
<dbReference type="PANTHER" id="PTHR47245:SF1">
    <property type="entry name" value="FOLDASE PROTEIN PRSA"/>
    <property type="match status" value="1"/>
</dbReference>
<dbReference type="SUPFAM" id="SSF54534">
    <property type="entry name" value="FKBP-like"/>
    <property type="match status" value="1"/>
</dbReference>
<dbReference type="AlphaFoldDB" id="A0AAX2J2Y4"/>
<evidence type="ECO:0000256" key="6">
    <source>
        <dbReference type="ARBA" id="ARBA00023235"/>
    </source>
</evidence>
<dbReference type="PANTHER" id="PTHR47245">
    <property type="entry name" value="PEPTIDYLPROLYL ISOMERASE"/>
    <property type="match status" value="1"/>
</dbReference>
<dbReference type="Gene3D" id="3.10.50.40">
    <property type="match status" value="1"/>
</dbReference>
<evidence type="ECO:0000256" key="7">
    <source>
        <dbReference type="PROSITE-ProRule" id="PRU00278"/>
    </source>
</evidence>
<comment type="catalytic activity">
    <reaction evidence="1">
        <text>[protein]-peptidylproline (omega=180) = [protein]-peptidylproline (omega=0)</text>
        <dbReference type="Rhea" id="RHEA:16237"/>
        <dbReference type="Rhea" id="RHEA-COMP:10747"/>
        <dbReference type="Rhea" id="RHEA-COMP:10748"/>
        <dbReference type="ChEBI" id="CHEBI:83833"/>
        <dbReference type="ChEBI" id="CHEBI:83834"/>
        <dbReference type="EC" id="5.2.1.8"/>
    </reaction>
</comment>
<feature type="chain" id="PRO_5043768863" description="peptidylprolyl isomerase" evidence="8">
    <location>
        <begin position="22"/>
        <end position="293"/>
    </location>
</feature>
<dbReference type="EMBL" id="LS483426">
    <property type="protein sequence ID" value="SQH24766.1"/>
    <property type="molecule type" value="Genomic_DNA"/>
</dbReference>
<evidence type="ECO:0000256" key="2">
    <source>
        <dbReference type="ARBA" id="ARBA00007656"/>
    </source>
</evidence>
<evidence type="ECO:0000256" key="8">
    <source>
        <dbReference type="SAM" id="SignalP"/>
    </source>
</evidence>
<dbReference type="EC" id="5.2.1.8" evidence="3"/>